<evidence type="ECO:0000313" key="3">
    <source>
        <dbReference type="Proteomes" id="UP001623592"/>
    </source>
</evidence>
<dbReference type="EMBL" id="JBJIAA010000003">
    <property type="protein sequence ID" value="MFL0249605.1"/>
    <property type="molecule type" value="Genomic_DNA"/>
</dbReference>
<dbReference type="RefSeq" id="WP_406786274.1">
    <property type="nucleotide sequence ID" value="NZ_JBJIAA010000003.1"/>
</dbReference>
<name>A0ABW8TD66_9CLOT</name>
<evidence type="ECO:0000259" key="1">
    <source>
        <dbReference type="Pfam" id="PF13349"/>
    </source>
</evidence>
<dbReference type="Proteomes" id="UP001623592">
    <property type="component" value="Unassembled WGS sequence"/>
</dbReference>
<keyword evidence="3" id="KW-1185">Reference proteome</keyword>
<organism evidence="2 3">
    <name type="scientific">Clostridium neuense</name>
    <dbReference type="NCBI Taxonomy" id="1728934"/>
    <lineage>
        <taxon>Bacteria</taxon>
        <taxon>Bacillati</taxon>
        <taxon>Bacillota</taxon>
        <taxon>Clostridia</taxon>
        <taxon>Eubacteriales</taxon>
        <taxon>Clostridiaceae</taxon>
        <taxon>Clostridium</taxon>
    </lineage>
</organism>
<reference evidence="2 3" key="1">
    <citation type="submission" date="2024-11" db="EMBL/GenBank/DDBJ databases">
        <authorList>
            <person name="Heng Y.C."/>
            <person name="Lim A.C.H."/>
            <person name="Lee J.K.Y."/>
            <person name="Kittelmann S."/>
        </authorList>
    </citation>
    <scope>NUCLEOTIDE SEQUENCE [LARGE SCALE GENOMIC DNA]</scope>
    <source>
        <strain evidence="2 3">WILCCON 0114</strain>
    </source>
</reference>
<sequence length="303" mass="34069">MNKRMIKLTIAILVVIIILLIAVLVRGTKYGDSFMIIKGSSKLQKQETMSIENCSEINFLDYSGSDIEIQTTEDSKLKVVQTAYNKINDDEKFTIGKSINEINIKCDTERRSFNLFNFRFNEKIYLYIPKNYEKDLIIEDSSGNIKFLSAMKLDELRYTGHSGNIKSNYSIDAKKASFKLSSGNIELEKLKVNEYDVDSHSGNVYINSISGSGKISNRSGNIRILYADIKDYSRVEASSGNIRLNVPNNLSFEFNGSYSSGNIKTNFPTDKDDDERTVLGKVGNGPYKKLDANISSGSIEIIK</sequence>
<comment type="caution">
    <text evidence="2">The sequence shown here is derived from an EMBL/GenBank/DDBJ whole genome shotgun (WGS) entry which is preliminary data.</text>
</comment>
<accession>A0ABW8TD66</accession>
<proteinExistence type="predicted"/>
<evidence type="ECO:0000313" key="2">
    <source>
        <dbReference type="EMBL" id="MFL0249605.1"/>
    </source>
</evidence>
<protein>
    <submittedName>
        <fullName evidence="2">DUF4097 family beta strand repeat-containing protein</fullName>
    </submittedName>
</protein>
<feature type="domain" description="DUF4097" evidence="1">
    <location>
        <begin position="60"/>
        <end position="301"/>
    </location>
</feature>
<gene>
    <name evidence="2" type="ORF">ACJDT4_04155</name>
</gene>
<dbReference type="Pfam" id="PF13349">
    <property type="entry name" value="DUF4097"/>
    <property type="match status" value="1"/>
</dbReference>
<dbReference type="InterPro" id="IPR025164">
    <property type="entry name" value="Toastrack_DUF4097"/>
</dbReference>